<dbReference type="FunFam" id="1.20.1610.10:FF:000002">
    <property type="entry name" value="Alpha-1,2-mannosidase family protein"/>
    <property type="match status" value="1"/>
</dbReference>
<dbReference type="GO" id="GO:0030246">
    <property type="term" value="F:carbohydrate binding"/>
    <property type="evidence" value="ECO:0007669"/>
    <property type="project" value="InterPro"/>
</dbReference>
<dbReference type="FunFam" id="3.30.2080.10:FF:000001">
    <property type="entry name" value="Alpha-1,2-mannosidase subfamily"/>
    <property type="match status" value="1"/>
</dbReference>
<proteinExistence type="predicted"/>
<dbReference type="InterPro" id="IPR012939">
    <property type="entry name" value="Glyco_hydro_92"/>
</dbReference>
<dbReference type="Gene3D" id="2.70.98.10">
    <property type="match status" value="1"/>
</dbReference>
<dbReference type="OrthoDB" id="449263at2759"/>
<gene>
    <name evidence="4" type="ORF">K469DRAFT_646127</name>
</gene>
<evidence type="ECO:0000256" key="1">
    <source>
        <dbReference type="SAM" id="SignalP"/>
    </source>
</evidence>
<feature type="domain" description="Glycosyl hydrolase family 92" evidence="2">
    <location>
        <begin position="287"/>
        <end position="772"/>
    </location>
</feature>
<dbReference type="AlphaFoldDB" id="A0A6A6DAY9"/>
<organism evidence="4 5">
    <name type="scientific">Zopfia rhizophila CBS 207.26</name>
    <dbReference type="NCBI Taxonomy" id="1314779"/>
    <lineage>
        <taxon>Eukaryota</taxon>
        <taxon>Fungi</taxon>
        <taxon>Dikarya</taxon>
        <taxon>Ascomycota</taxon>
        <taxon>Pezizomycotina</taxon>
        <taxon>Dothideomycetes</taxon>
        <taxon>Dothideomycetes incertae sedis</taxon>
        <taxon>Zopfiaceae</taxon>
        <taxon>Zopfia</taxon>
    </lineage>
</organism>
<sequence>MAAKRLLLFVLSTSLHTFASGQNSTNTTDNLQYIDPLIGSANGGNVFPGATLPYGMAKAVADVDSGSNQGGFTTENGNVTGFSTMHDSGTGGQPSLGNFAFFPYASCPGDDLNRCVFPKRVRKIPYQADSVKSKPGYFAITLSSGVATDMTAAQHTSLFRFKFPTFNNGTQSPLLLLDLTDLSDSRQDNATISIDEESGRMTGSARFLPSFGSGTWVGYFCADFKGADIRDNGIFVNSRASTDAKDLKISRSINGYPLPGGGFIRFESAPADGILARIAVSLISSEQACRSAEAEVPNFDFDTTRKAAEDSWREKLSPIIVSTEGVNSSLITNFYSGIYRTMVNPQNYTGENPKWESDEPYFDSFYCLWDSFRSQLPFLTILDPASVTDMIRSLIDTYEYEGWLPDCRMTTCKGYTQGGSNADVVLADGYIKGLSDGIDWDKGYEAVVKDAEVEPYDWSNEGRGGLDSWKLLGYIPTQDFDYRGFGTMTRSVSRTLEYAYNDFCIAQMAEGLGGREEDVEKYEERSSNWRNLYNKDQKSFLLNGGADTGFTGFFQGKYLNGTWHNQDPLWCSNIDPGPNRICSLQNTGQETFESSLWEYGFYIPGDQAGLISLYGGPYAFVKRLDYLHDNNITYIGNEPSFLTVFQYHYAGRPALSALRSHFYIPRFFSPTNAGLPGNDDSGAMGSFVAMSMMGLFPNPGQNVYLIIPPFFESVSIKSSLTGKTAVTRNVNFDPNYEAIYIQSATLNGEPYTKNWVDHSFFTEGKELVLTLGRNESSWGTRVEDLPPSLSKYEGFNGTANVTFLERFRRWDASKSRLGSVRRGDLKGYLGEEEV</sequence>
<dbReference type="InterPro" id="IPR050883">
    <property type="entry name" value="PNGase"/>
</dbReference>
<dbReference type="InterPro" id="IPR008928">
    <property type="entry name" value="6-hairpin_glycosidase_sf"/>
</dbReference>
<dbReference type="Gene3D" id="3.30.2080.10">
    <property type="entry name" value="GH92 mannosidase domain"/>
    <property type="match status" value="1"/>
</dbReference>
<evidence type="ECO:0000313" key="4">
    <source>
        <dbReference type="EMBL" id="KAF2176203.1"/>
    </source>
</evidence>
<dbReference type="EMBL" id="ML994713">
    <property type="protein sequence ID" value="KAF2176203.1"/>
    <property type="molecule type" value="Genomic_DNA"/>
</dbReference>
<feature type="signal peptide" evidence="1">
    <location>
        <begin position="1"/>
        <end position="21"/>
    </location>
</feature>
<dbReference type="InterPro" id="IPR005887">
    <property type="entry name" value="GH92_a_mannosidase_put"/>
</dbReference>
<dbReference type="Proteomes" id="UP000800200">
    <property type="component" value="Unassembled WGS sequence"/>
</dbReference>
<dbReference type="FunFam" id="2.70.98.10:FF:000010">
    <property type="entry name" value="Alpha-1,2-mannosidase family protein"/>
    <property type="match status" value="1"/>
</dbReference>
<dbReference type="Pfam" id="PF07971">
    <property type="entry name" value="Glyco_hydro_92"/>
    <property type="match status" value="1"/>
</dbReference>
<dbReference type="InterPro" id="IPR041371">
    <property type="entry name" value="GH92_N"/>
</dbReference>
<keyword evidence="5" id="KW-1185">Reference proteome</keyword>
<dbReference type="Gene3D" id="1.20.1050.60">
    <property type="entry name" value="alpha-1,2-mannosidase"/>
    <property type="match status" value="1"/>
</dbReference>
<keyword evidence="1" id="KW-0732">Signal</keyword>
<accession>A0A6A6DAY9</accession>
<evidence type="ECO:0000259" key="2">
    <source>
        <dbReference type="Pfam" id="PF07971"/>
    </source>
</evidence>
<reference evidence="4" key="1">
    <citation type="journal article" date="2020" name="Stud. Mycol.">
        <title>101 Dothideomycetes genomes: a test case for predicting lifestyles and emergence of pathogens.</title>
        <authorList>
            <person name="Haridas S."/>
            <person name="Albert R."/>
            <person name="Binder M."/>
            <person name="Bloem J."/>
            <person name="Labutti K."/>
            <person name="Salamov A."/>
            <person name="Andreopoulos B."/>
            <person name="Baker S."/>
            <person name="Barry K."/>
            <person name="Bills G."/>
            <person name="Bluhm B."/>
            <person name="Cannon C."/>
            <person name="Castanera R."/>
            <person name="Culley D."/>
            <person name="Daum C."/>
            <person name="Ezra D."/>
            <person name="Gonzalez J."/>
            <person name="Henrissat B."/>
            <person name="Kuo A."/>
            <person name="Liang C."/>
            <person name="Lipzen A."/>
            <person name="Lutzoni F."/>
            <person name="Magnuson J."/>
            <person name="Mondo S."/>
            <person name="Nolan M."/>
            <person name="Ohm R."/>
            <person name="Pangilinan J."/>
            <person name="Park H.-J."/>
            <person name="Ramirez L."/>
            <person name="Alfaro M."/>
            <person name="Sun H."/>
            <person name="Tritt A."/>
            <person name="Yoshinaga Y."/>
            <person name="Zwiers L.-H."/>
            <person name="Turgeon B."/>
            <person name="Goodwin S."/>
            <person name="Spatafora J."/>
            <person name="Crous P."/>
            <person name="Grigoriev I."/>
        </authorList>
    </citation>
    <scope>NUCLEOTIDE SEQUENCE</scope>
    <source>
        <strain evidence="4">CBS 207.26</strain>
    </source>
</reference>
<protein>
    <submittedName>
        <fullName evidence="4">Glycoside hydrolase family 92 protein</fullName>
    </submittedName>
</protein>
<dbReference type="Pfam" id="PF17678">
    <property type="entry name" value="Glyco_hydro_92N"/>
    <property type="match status" value="1"/>
</dbReference>
<dbReference type="Gene3D" id="1.20.1610.10">
    <property type="entry name" value="alpha-1,2-mannosidases domains"/>
    <property type="match status" value="1"/>
</dbReference>
<dbReference type="GO" id="GO:0006516">
    <property type="term" value="P:glycoprotein catabolic process"/>
    <property type="evidence" value="ECO:0007669"/>
    <property type="project" value="TreeGrafter"/>
</dbReference>
<dbReference type="PANTHER" id="PTHR12143:SF25">
    <property type="entry name" value="FAMILY PROTEIN, PUTATIVE (AFU_ORTHOLOGUE AFUA_1G10790)-RELATED"/>
    <property type="match status" value="1"/>
</dbReference>
<evidence type="ECO:0000313" key="5">
    <source>
        <dbReference type="Proteomes" id="UP000800200"/>
    </source>
</evidence>
<dbReference type="GO" id="GO:0005634">
    <property type="term" value="C:nucleus"/>
    <property type="evidence" value="ECO:0007669"/>
    <property type="project" value="TreeGrafter"/>
</dbReference>
<feature type="chain" id="PRO_5025354296" evidence="1">
    <location>
        <begin position="22"/>
        <end position="834"/>
    </location>
</feature>
<dbReference type="GO" id="GO:0005829">
    <property type="term" value="C:cytosol"/>
    <property type="evidence" value="ECO:0007669"/>
    <property type="project" value="TreeGrafter"/>
</dbReference>
<feature type="domain" description="Glycosyl hydrolase family 92 N-terminal" evidence="3">
    <location>
        <begin position="33"/>
        <end position="281"/>
    </location>
</feature>
<name>A0A6A6DAY9_9PEZI</name>
<dbReference type="NCBIfam" id="TIGR01180">
    <property type="entry name" value="aman2_put"/>
    <property type="match status" value="1"/>
</dbReference>
<dbReference type="InterPro" id="IPR014718">
    <property type="entry name" value="GH-type_carb-bd"/>
</dbReference>
<dbReference type="PANTHER" id="PTHR12143">
    <property type="entry name" value="PEPTIDE N-GLYCANASE PNGASE -RELATED"/>
    <property type="match status" value="1"/>
</dbReference>
<dbReference type="GO" id="GO:0005975">
    <property type="term" value="P:carbohydrate metabolic process"/>
    <property type="evidence" value="ECO:0007669"/>
    <property type="project" value="InterPro"/>
</dbReference>
<dbReference type="SUPFAM" id="SSF48208">
    <property type="entry name" value="Six-hairpin glycosidases"/>
    <property type="match status" value="1"/>
</dbReference>
<dbReference type="FunFam" id="1.20.1050.60:FF:000002">
    <property type="entry name" value="Glycosyl hydrolase family 92"/>
    <property type="match status" value="1"/>
</dbReference>
<dbReference type="GO" id="GO:0000224">
    <property type="term" value="F:peptide-N4-(N-acetyl-beta-glucosaminyl)asparagine amidase activity"/>
    <property type="evidence" value="ECO:0007669"/>
    <property type="project" value="TreeGrafter"/>
</dbReference>
<evidence type="ECO:0000259" key="3">
    <source>
        <dbReference type="Pfam" id="PF17678"/>
    </source>
</evidence>
<keyword evidence="4" id="KW-0378">Hydrolase</keyword>